<dbReference type="Proteomes" id="UP001279553">
    <property type="component" value="Unassembled WGS sequence"/>
</dbReference>
<dbReference type="EMBL" id="JAWXYB010000018">
    <property type="protein sequence ID" value="MDX5932919.1"/>
    <property type="molecule type" value="Genomic_DNA"/>
</dbReference>
<comment type="caution">
    <text evidence="2">The sequence shown here is derived from an EMBL/GenBank/DDBJ whole genome shotgun (WGS) entry which is preliminary data.</text>
</comment>
<reference evidence="2 3" key="1">
    <citation type="submission" date="2023-11" db="EMBL/GenBank/DDBJ databases">
        <title>MicrobeMod: A computational toolkit for identifying prokaryotic methylation and restriction-modification with nanopore sequencing.</title>
        <authorList>
            <person name="Crits-Christoph A."/>
            <person name="Kang S.C."/>
            <person name="Lee H."/>
            <person name="Ostrov N."/>
        </authorList>
    </citation>
    <scope>NUCLEOTIDE SEQUENCE [LARGE SCALE GENOMIC DNA]</scope>
    <source>
        <strain evidence="2 3">DSMZ 700</strain>
    </source>
</reference>
<dbReference type="AlphaFoldDB" id="A0AAW9DUY4"/>
<protein>
    <submittedName>
        <fullName evidence="2">Uncharacterized protein</fullName>
    </submittedName>
</protein>
<name>A0AAW9DUY4_ACIAO</name>
<sequence>MSDLPPSAINKPSAARRWRRMAENALLLPVALVLEVLDRVIWDGAKALLNLISRLTLVARLRRFLQTLPPIIVVFLFLIPEAIDHLSGLWATVLFVKGHWFAATIVAVFIKGFAILLALWIYQACEANLLSVAWFRTAHDTVIRTRDWVLERTRPIRERLHLAARNGERSRLGRRLAAWRQRIGRSWVR</sequence>
<feature type="transmembrane region" description="Helical" evidence="1">
    <location>
        <begin position="63"/>
        <end position="80"/>
    </location>
</feature>
<dbReference type="RefSeq" id="WP_319615774.1">
    <property type="nucleotide sequence ID" value="NZ_JAWXYB010000018.1"/>
</dbReference>
<keyword evidence="1" id="KW-1133">Transmembrane helix</keyword>
<evidence type="ECO:0000256" key="1">
    <source>
        <dbReference type="SAM" id="Phobius"/>
    </source>
</evidence>
<proteinExistence type="predicted"/>
<keyword evidence="3" id="KW-1185">Reference proteome</keyword>
<organism evidence="2 3">
    <name type="scientific">Acidiphilium acidophilum</name>
    <name type="common">Thiobacillus acidophilus</name>
    <dbReference type="NCBI Taxonomy" id="76588"/>
    <lineage>
        <taxon>Bacteria</taxon>
        <taxon>Pseudomonadati</taxon>
        <taxon>Pseudomonadota</taxon>
        <taxon>Alphaproteobacteria</taxon>
        <taxon>Acetobacterales</taxon>
        <taxon>Acidocellaceae</taxon>
        <taxon>Acidiphilium</taxon>
    </lineage>
</organism>
<keyword evidence="1" id="KW-0472">Membrane</keyword>
<feature type="transmembrane region" description="Helical" evidence="1">
    <location>
        <begin position="100"/>
        <end position="122"/>
    </location>
</feature>
<accession>A0AAW9DUY4</accession>
<evidence type="ECO:0000313" key="2">
    <source>
        <dbReference type="EMBL" id="MDX5932919.1"/>
    </source>
</evidence>
<gene>
    <name evidence="2" type="ORF">SIL87_19385</name>
</gene>
<keyword evidence="1" id="KW-0812">Transmembrane</keyword>
<evidence type="ECO:0000313" key="3">
    <source>
        <dbReference type="Proteomes" id="UP001279553"/>
    </source>
</evidence>